<dbReference type="EMBL" id="CP067013">
    <property type="protein sequence ID" value="QQN52128.1"/>
    <property type="molecule type" value="Genomic_DNA"/>
</dbReference>
<dbReference type="Pfam" id="PF01764">
    <property type="entry name" value="Lipase_3"/>
    <property type="match status" value="1"/>
</dbReference>
<accession>A0A9X7V6I1</accession>
<sequence length="716" mass="79941">MNSTAKEGLECPLQNHKVSFRLVDEHGDGRPFAGLRYLLHDRHDQTLEGNLDGEGFALMASTHCGPLVLDLSDKLSRYADPWYEELSLRDAFPLPLTALQIAAEQSPSGPRGPDGRTYLAEARARQEHAVFHRVEVSDFADAKAHLPEPDATWGPRPSVMLKQNAGPAREQPGVALASNSHHVLEVKALRAYSPLFSQSKAFCALNAYHLAVMSTFAYAPFSKPREPGIAYTSSPPPYTRPGSIGHVLREQLAQLQKSQLFDSARYDLIYEEVPYSKRLEIMPYDPERYQDEALKGWRTPEDVHFLHDEQSNTQAFITHSDKVMLISVRGTLELEDFLLDADARQVPIKDGTGQAHRGFYNGFNAAKAFVERYMEAFYMEQSVVICGHSLGGAVALLLAEWVNQHWTPDTQLYTFGAPRAADRAFVQAASGLTHHRLVNHNDPIPGVPFVWMDAEWKLAAAGVVALFSAPAVGISLLLGGLLNLEGDPYEHHGEQRHFVPRKPGGGSESAVLWRADCALIEDQACARYCGALNLQDDMPQRAALIDQLASAAEHSSNSGYSRAMLTTLLRWHAGVTERDGALFTPDEIQDIQSLIRRAEEELASWQPRSFAEFRHEIRKRHDRRFYNKTDAQLLQLYNEGITAVRRLTARQRDALDRARQRLLSEADRPLTAEDVLGELWRREDVPALVSDWLALDANREAARLAAQDGAPRPAFA</sequence>
<dbReference type="SUPFAM" id="SSF53474">
    <property type="entry name" value="alpha/beta-Hydrolases"/>
    <property type="match status" value="1"/>
</dbReference>
<evidence type="ECO:0000313" key="2">
    <source>
        <dbReference type="EMBL" id="QQN52128.1"/>
    </source>
</evidence>
<evidence type="ECO:0000259" key="1">
    <source>
        <dbReference type="Pfam" id="PF01764"/>
    </source>
</evidence>
<name>A0A9X7V6I1_9GAMM</name>
<dbReference type="PANTHER" id="PTHR45856:SF24">
    <property type="entry name" value="FUNGAL LIPASE-LIKE DOMAIN-CONTAINING PROTEIN"/>
    <property type="match status" value="1"/>
</dbReference>
<evidence type="ECO:0000313" key="3">
    <source>
        <dbReference type="Proteomes" id="UP000595933"/>
    </source>
</evidence>
<dbReference type="InterPro" id="IPR002921">
    <property type="entry name" value="Fungal_lipase-type"/>
</dbReference>
<protein>
    <submittedName>
        <fullName evidence="2">Lipase family protein</fullName>
    </submittedName>
</protein>
<gene>
    <name evidence="2" type="ORF">I6H70_06745</name>
</gene>
<reference evidence="2 3" key="1">
    <citation type="submission" date="2020-12" db="EMBL/GenBank/DDBJ databases">
        <title>FDA dAtabase for Regulatory Grade micrObial Sequences (FDA-ARGOS): Supporting development and validation of Infectious Disease Dx tests.</title>
        <authorList>
            <person name="Sproer C."/>
            <person name="Gronow S."/>
            <person name="Severitt S."/>
            <person name="Schroder I."/>
            <person name="Tallon L."/>
            <person name="Sadzewicz L."/>
            <person name="Zhao X."/>
            <person name="Boylan J."/>
            <person name="Ott S."/>
            <person name="Bowen H."/>
            <person name="Vavikolanu K."/>
            <person name="Mehta A."/>
            <person name="Aluvathingal J."/>
            <person name="Nadendla S."/>
            <person name="Lowell S."/>
            <person name="Myers T."/>
            <person name="Yan Y."/>
            <person name="Sichtig H."/>
        </authorList>
    </citation>
    <scope>NUCLEOTIDE SEQUENCE [LARGE SCALE GENOMIC DNA]</scope>
    <source>
        <strain evidence="2 3">FDAARGOS_1013</strain>
    </source>
</reference>
<dbReference type="CDD" id="cd00519">
    <property type="entry name" value="Lipase_3"/>
    <property type="match status" value="1"/>
</dbReference>
<dbReference type="Gene3D" id="3.40.50.1820">
    <property type="entry name" value="alpha/beta hydrolase"/>
    <property type="match status" value="1"/>
</dbReference>
<proteinExistence type="predicted"/>
<dbReference type="GO" id="GO:0006629">
    <property type="term" value="P:lipid metabolic process"/>
    <property type="evidence" value="ECO:0007669"/>
    <property type="project" value="InterPro"/>
</dbReference>
<feature type="domain" description="Fungal lipase-type" evidence="1">
    <location>
        <begin position="326"/>
        <end position="449"/>
    </location>
</feature>
<dbReference type="Proteomes" id="UP000595933">
    <property type="component" value="Chromosome"/>
</dbReference>
<dbReference type="InterPro" id="IPR029058">
    <property type="entry name" value="AB_hydrolase_fold"/>
</dbReference>
<dbReference type="AlphaFoldDB" id="A0A9X7V6I1"/>
<dbReference type="RefSeq" id="WP_200293245.1">
    <property type="nucleotide sequence ID" value="NZ_CP067013.1"/>
</dbReference>
<dbReference type="InterPro" id="IPR051218">
    <property type="entry name" value="Sec_MonoDiacylglyc_Lipase"/>
</dbReference>
<dbReference type="PANTHER" id="PTHR45856">
    <property type="entry name" value="ALPHA/BETA-HYDROLASES SUPERFAMILY PROTEIN"/>
    <property type="match status" value="1"/>
</dbReference>
<organism evidence="2 3">
    <name type="scientific">Stutzerimonas balearica</name>
    <dbReference type="NCBI Taxonomy" id="74829"/>
    <lineage>
        <taxon>Bacteria</taxon>
        <taxon>Pseudomonadati</taxon>
        <taxon>Pseudomonadota</taxon>
        <taxon>Gammaproteobacteria</taxon>
        <taxon>Pseudomonadales</taxon>
        <taxon>Pseudomonadaceae</taxon>
        <taxon>Stutzerimonas</taxon>
    </lineage>
</organism>